<dbReference type="EMBL" id="CM004387">
    <property type="protein sequence ID" value="KAG8663368.1"/>
    <property type="molecule type" value="Genomic_DNA"/>
</dbReference>
<organism evidence="1 2">
    <name type="scientific">Manihot esculenta</name>
    <name type="common">Cassava</name>
    <name type="synonym">Jatropha manihot</name>
    <dbReference type="NCBI Taxonomy" id="3983"/>
    <lineage>
        <taxon>Eukaryota</taxon>
        <taxon>Viridiplantae</taxon>
        <taxon>Streptophyta</taxon>
        <taxon>Embryophyta</taxon>
        <taxon>Tracheophyta</taxon>
        <taxon>Spermatophyta</taxon>
        <taxon>Magnoliopsida</taxon>
        <taxon>eudicotyledons</taxon>
        <taxon>Gunneridae</taxon>
        <taxon>Pentapetalae</taxon>
        <taxon>rosids</taxon>
        <taxon>fabids</taxon>
        <taxon>Malpighiales</taxon>
        <taxon>Euphorbiaceae</taxon>
        <taxon>Crotonoideae</taxon>
        <taxon>Manihoteae</taxon>
        <taxon>Manihot</taxon>
    </lineage>
</organism>
<sequence>MQIFTIQNFQLCRSFKLIRKSHSTRTNISYKNKELGFSSRILYNLFVQYAEKCR</sequence>
<evidence type="ECO:0000313" key="1">
    <source>
        <dbReference type="EMBL" id="KAG8663368.1"/>
    </source>
</evidence>
<comment type="caution">
    <text evidence="1">The sequence shown here is derived from an EMBL/GenBank/DDBJ whole genome shotgun (WGS) entry which is preliminary data.</text>
</comment>
<accession>A0ACB7IH23</accession>
<keyword evidence="2" id="KW-1185">Reference proteome</keyword>
<protein>
    <submittedName>
        <fullName evidence="1">Uncharacterized protein</fullName>
    </submittedName>
</protein>
<reference evidence="2" key="1">
    <citation type="journal article" date="2016" name="Nat. Biotechnol.">
        <title>Sequencing wild and cultivated cassava and related species reveals extensive interspecific hybridization and genetic diversity.</title>
        <authorList>
            <person name="Bredeson J.V."/>
            <person name="Lyons J.B."/>
            <person name="Prochnik S.E."/>
            <person name="Wu G.A."/>
            <person name="Ha C.M."/>
            <person name="Edsinger-Gonzales E."/>
            <person name="Grimwood J."/>
            <person name="Schmutz J."/>
            <person name="Rabbi I.Y."/>
            <person name="Egesi C."/>
            <person name="Nauluvula P."/>
            <person name="Lebot V."/>
            <person name="Ndunguru J."/>
            <person name="Mkamilo G."/>
            <person name="Bart R.S."/>
            <person name="Setter T.L."/>
            <person name="Gleadow R.M."/>
            <person name="Kulakow P."/>
            <person name="Ferguson M.E."/>
            <person name="Rounsley S."/>
            <person name="Rokhsar D.S."/>
        </authorList>
    </citation>
    <scope>NUCLEOTIDE SEQUENCE [LARGE SCALE GENOMIC DNA]</scope>
    <source>
        <strain evidence="2">cv. AM560-2</strain>
    </source>
</reference>
<name>A0ACB7IH23_MANES</name>
<proteinExistence type="predicted"/>
<evidence type="ECO:0000313" key="2">
    <source>
        <dbReference type="Proteomes" id="UP000091857"/>
    </source>
</evidence>
<dbReference type="Proteomes" id="UP000091857">
    <property type="component" value="Chromosome 1"/>
</dbReference>
<gene>
    <name evidence="1" type="ORF">MANES_01G203450v8</name>
</gene>